<gene>
    <name evidence="4" type="ORF">L227DRAFT_603324</name>
</gene>
<dbReference type="OrthoDB" id="2591106at2759"/>
<keyword evidence="2" id="KW-0472">Membrane</keyword>
<evidence type="ECO:0000256" key="2">
    <source>
        <dbReference type="SAM" id="Phobius"/>
    </source>
</evidence>
<evidence type="ECO:0000259" key="3">
    <source>
        <dbReference type="Pfam" id="PF02714"/>
    </source>
</evidence>
<dbReference type="GO" id="GO:0005227">
    <property type="term" value="F:calcium-activated cation channel activity"/>
    <property type="evidence" value="ECO:0007669"/>
    <property type="project" value="InterPro"/>
</dbReference>
<feature type="compositionally biased region" description="Basic residues" evidence="1">
    <location>
        <begin position="717"/>
        <end position="726"/>
    </location>
</feature>
<name>A0A5C2RXV5_9APHY</name>
<dbReference type="Pfam" id="PF02714">
    <property type="entry name" value="RSN1_7TM"/>
    <property type="match status" value="1"/>
</dbReference>
<sequence length="1344" mass="147674">MTTPPTSSAIPSTTRLRRTANDDTSMFSISAQSHWWTTSGGSTFLPTGPSASSPTASSPPSPSSAIPSSSSPFSPPLTSASSTLTSTTSSLIPASATSSSLSLSSSFTTFTTSVPVTVSNPSTTFTSFTESIVTSARVVTAFPDTVTGQTAAVIDPVCVGDGVDTGSLGLLSTLLIPSVIGLLIWLLFAFLRPRYRQVYGLREWFVQQSLRPKPLGRSFWAFLFPDVPLVPSLPSDVSDAGRSPSKDAELFPSDEQLSQRVLWICTLIVAGWTVLALAGFLPLYMVSTPCLAHSAPTPQFTGAYSALQDLSLLRLLQLLDPDQVTTTAGFSTLLSSREIVDGKDAAPNARIRIIIATVLAIVLGLLPVLWKILKEFNRTVSYRERWTEIRCQGLEMGWLSARHAPGFVGWGEKRLKDYLVKIGLSSNLDVNEGNSRSRRRRRAQELNNEEKGNFEIDVQSLFSICDTTHLALLIDERDEVLENLEIAETKYIQSFRLSTPDPSIVDWEPPVPPPKDDEPPTPPRPEISRPRPLMGSRRRRKRNPAFGSSSLPPTSYVMPSQFYQISELDGITGGEFADPERDLPRTPPRGSSQPSFSDSVSRRVVGSRFQEVNRNSIAYGKLPLGSPLRMDDSGQLGPINLTDSPVPMEAPYAPDQHTSWDTAAFSESLGQPQWLHHQHNPETIMEAEEPDEDWHDVAQEDPEAFEHAEEYPAEARRRPRPPRNRAARTGTPIGEHRETFPLRNRDPTVPEDVPPPHLRLQPQQPFVRPLSGVNHDKLGEIYADINHWRWKLKVINAEIAEVQRESYNDIADGARIKGWLMIGRGLRYLPGVQLIEGRAKEDIRWDELQNHDDWFRKVVWWLAVIMVGVFLAVGLIAVSGLAVAAAPDVAHYFPFFLPMTTGNQVGAGVATCLAAAVAAILFISIACVVLNQATRSHIAVSVSGSQLILFKTVFWLFTIVAGVWLFVAGAVLFSMRALSTNSGVTKSLANGAIYMSVFAMALVLNVAIIFPGLLLLQPIRLWQVIRAERVAVTPRQRFRAVYPRTYDPSYAISCCIVAVIFASAFALIFPLLAPAVLILLLLTLIAHRFLIGYVYGRTHSQTGGLLQIWLLRRLGTILAFQPLVLGLIFLTRRLWVEGGILCGAAVFVVAVVEGFCNWRTKPPGRSSLSPIAQDCLATFERSTKPARPRDLDEESTSLVSSARNTRARGSFASVLEMMSLTLAVTPSPSENRGPVPLETETLDDLTATERAARTNPDAPPRLPALSFADHAEEMAGVLYAPELLAPPPMIWLPNDVGGIGRSEAIDLQRYHNLPVTLDVRSKEDFAQWPRRSFSSPSHTPQQTS</sequence>
<feature type="compositionally biased region" description="Low complexity" evidence="1">
    <location>
        <begin position="45"/>
        <end position="56"/>
    </location>
</feature>
<organism evidence="4 5">
    <name type="scientific">Lentinus tigrinus ALCF2SS1-6</name>
    <dbReference type="NCBI Taxonomy" id="1328759"/>
    <lineage>
        <taxon>Eukaryota</taxon>
        <taxon>Fungi</taxon>
        <taxon>Dikarya</taxon>
        <taxon>Basidiomycota</taxon>
        <taxon>Agaricomycotina</taxon>
        <taxon>Agaricomycetes</taxon>
        <taxon>Polyporales</taxon>
        <taxon>Polyporaceae</taxon>
        <taxon>Lentinus</taxon>
    </lineage>
</organism>
<feature type="compositionally biased region" description="Low complexity" evidence="1">
    <location>
        <begin position="1"/>
        <end position="14"/>
    </location>
</feature>
<feature type="transmembrane region" description="Helical" evidence="2">
    <location>
        <begin position="168"/>
        <end position="191"/>
    </location>
</feature>
<dbReference type="InterPro" id="IPR003864">
    <property type="entry name" value="CSC1/OSCA1-like_7TM"/>
</dbReference>
<feature type="transmembrane region" description="Helical" evidence="2">
    <location>
        <begin position="858"/>
        <end position="885"/>
    </location>
</feature>
<dbReference type="InterPro" id="IPR045122">
    <property type="entry name" value="Csc1-like"/>
</dbReference>
<evidence type="ECO:0000256" key="1">
    <source>
        <dbReference type="SAM" id="MobiDB-lite"/>
    </source>
</evidence>
<dbReference type="Proteomes" id="UP000313359">
    <property type="component" value="Unassembled WGS sequence"/>
</dbReference>
<feature type="compositionally biased region" description="Low complexity" evidence="1">
    <location>
        <begin position="63"/>
        <end position="79"/>
    </location>
</feature>
<dbReference type="STRING" id="1328759.A0A5C2RXV5"/>
<feature type="transmembrane region" description="Helical" evidence="2">
    <location>
        <begin position="952"/>
        <end position="973"/>
    </location>
</feature>
<feature type="region of interest" description="Disordered" evidence="1">
    <location>
        <begin position="40"/>
        <end position="79"/>
    </location>
</feature>
<feature type="region of interest" description="Disordered" evidence="1">
    <location>
        <begin position="1"/>
        <end position="24"/>
    </location>
</feature>
<feature type="transmembrane region" description="Helical" evidence="2">
    <location>
        <begin position="351"/>
        <end position="373"/>
    </location>
</feature>
<keyword evidence="2" id="KW-1133">Transmembrane helix</keyword>
<accession>A0A5C2RXV5</accession>
<feature type="region of interest" description="Disordered" evidence="1">
    <location>
        <begin position="708"/>
        <end position="748"/>
    </location>
</feature>
<evidence type="ECO:0000313" key="5">
    <source>
        <dbReference type="Proteomes" id="UP000313359"/>
    </source>
</evidence>
<proteinExistence type="predicted"/>
<reference evidence="4" key="1">
    <citation type="journal article" date="2018" name="Genome Biol. Evol.">
        <title>Genomics and development of Lentinus tigrinus, a white-rot wood-decaying mushroom with dimorphic fruiting bodies.</title>
        <authorList>
            <person name="Wu B."/>
            <person name="Xu Z."/>
            <person name="Knudson A."/>
            <person name="Carlson A."/>
            <person name="Chen N."/>
            <person name="Kovaka S."/>
            <person name="LaButti K."/>
            <person name="Lipzen A."/>
            <person name="Pennachio C."/>
            <person name="Riley R."/>
            <person name="Schakwitz W."/>
            <person name="Umezawa K."/>
            <person name="Ohm R.A."/>
            <person name="Grigoriev I.V."/>
            <person name="Nagy L.G."/>
            <person name="Gibbons J."/>
            <person name="Hibbett D."/>
        </authorList>
    </citation>
    <scope>NUCLEOTIDE SEQUENCE [LARGE SCALE GENOMIC DNA]</scope>
    <source>
        <strain evidence="4">ALCF2SS1-6</strain>
    </source>
</reference>
<keyword evidence="5" id="KW-1185">Reference proteome</keyword>
<feature type="region of interest" description="Disordered" evidence="1">
    <location>
        <begin position="572"/>
        <end position="603"/>
    </location>
</feature>
<feature type="transmembrane region" description="Helical" evidence="2">
    <location>
        <begin position="261"/>
        <end position="284"/>
    </location>
</feature>
<dbReference type="EMBL" id="ML122292">
    <property type="protein sequence ID" value="RPD55849.1"/>
    <property type="molecule type" value="Genomic_DNA"/>
</dbReference>
<feature type="transmembrane region" description="Helical" evidence="2">
    <location>
        <begin position="1049"/>
        <end position="1069"/>
    </location>
</feature>
<feature type="transmembrane region" description="Helical" evidence="2">
    <location>
        <begin position="905"/>
        <end position="931"/>
    </location>
</feature>
<protein>
    <recommendedName>
        <fullName evidence="3">CSC1/OSCA1-like 7TM region domain-containing protein</fullName>
    </recommendedName>
</protein>
<dbReference type="GO" id="GO:0005886">
    <property type="term" value="C:plasma membrane"/>
    <property type="evidence" value="ECO:0007669"/>
    <property type="project" value="TreeGrafter"/>
</dbReference>
<feature type="transmembrane region" description="Helical" evidence="2">
    <location>
        <begin position="1108"/>
        <end position="1129"/>
    </location>
</feature>
<feature type="transmembrane region" description="Helical" evidence="2">
    <location>
        <begin position="993"/>
        <end position="1016"/>
    </location>
</feature>
<evidence type="ECO:0000313" key="4">
    <source>
        <dbReference type="EMBL" id="RPD55849.1"/>
    </source>
</evidence>
<keyword evidence="2" id="KW-0812">Transmembrane</keyword>
<feature type="region of interest" description="Disordered" evidence="1">
    <location>
        <begin position="502"/>
        <end position="553"/>
    </location>
</feature>
<feature type="compositionally biased region" description="Basic and acidic residues" evidence="1">
    <location>
        <begin position="734"/>
        <end position="748"/>
    </location>
</feature>
<feature type="transmembrane region" description="Helical" evidence="2">
    <location>
        <begin position="1135"/>
        <end position="1156"/>
    </location>
</feature>
<dbReference type="PANTHER" id="PTHR13018">
    <property type="entry name" value="PROBABLE MEMBRANE PROTEIN DUF221-RELATED"/>
    <property type="match status" value="1"/>
</dbReference>
<feature type="transmembrane region" description="Helical" evidence="2">
    <location>
        <begin position="1075"/>
        <end position="1096"/>
    </location>
</feature>
<feature type="domain" description="CSC1/OSCA1-like 7TM region" evidence="3">
    <location>
        <begin position="856"/>
        <end position="1126"/>
    </location>
</feature>